<keyword evidence="5 8" id="KW-0812">Transmembrane</keyword>
<evidence type="ECO:0000256" key="6">
    <source>
        <dbReference type="ARBA" id="ARBA00022989"/>
    </source>
</evidence>
<evidence type="ECO:0000256" key="5">
    <source>
        <dbReference type="ARBA" id="ARBA00022692"/>
    </source>
</evidence>
<protein>
    <submittedName>
        <fullName evidence="9">Putative siderophore transport system permease protein YfhA</fullName>
    </submittedName>
</protein>
<feature type="transmembrane region" description="Helical" evidence="8">
    <location>
        <begin position="135"/>
        <end position="156"/>
    </location>
</feature>
<dbReference type="KEGG" id="spse:SULPSESMR1_04791"/>
<feature type="transmembrane region" description="Helical" evidence="8">
    <location>
        <begin position="223"/>
        <end position="247"/>
    </location>
</feature>
<proteinExistence type="inferred from homology"/>
<keyword evidence="6 8" id="KW-1133">Transmembrane helix</keyword>
<dbReference type="Proteomes" id="UP000199754">
    <property type="component" value="Plasmid pSMR1-1"/>
</dbReference>
<evidence type="ECO:0000256" key="4">
    <source>
        <dbReference type="ARBA" id="ARBA00022475"/>
    </source>
</evidence>
<comment type="subcellular location">
    <subcellularLocation>
        <location evidence="1">Cell membrane</location>
        <topology evidence="1">Multi-pass membrane protein</topology>
    </subcellularLocation>
</comment>
<dbReference type="GO" id="GO:0005886">
    <property type="term" value="C:plasma membrane"/>
    <property type="evidence" value="ECO:0007669"/>
    <property type="project" value="UniProtKB-SubCell"/>
</dbReference>
<evidence type="ECO:0000256" key="8">
    <source>
        <dbReference type="SAM" id="Phobius"/>
    </source>
</evidence>
<evidence type="ECO:0000313" key="9">
    <source>
        <dbReference type="EMBL" id="ASM74487.1"/>
    </source>
</evidence>
<dbReference type="InterPro" id="IPR037294">
    <property type="entry name" value="ABC_BtuC-like"/>
</dbReference>
<comment type="similarity">
    <text evidence="2">Belongs to the binding-protein-dependent transport system permease family. FecCD subfamily.</text>
</comment>
<dbReference type="InterPro" id="IPR000522">
    <property type="entry name" value="ABC_transptr_permease_BtuC"/>
</dbReference>
<feature type="transmembrane region" description="Helical" evidence="8">
    <location>
        <begin position="83"/>
        <end position="101"/>
    </location>
</feature>
<feature type="transmembrane region" description="Helical" evidence="8">
    <location>
        <begin position="107"/>
        <end position="128"/>
    </location>
</feature>
<evidence type="ECO:0000256" key="7">
    <source>
        <dbReference type="ARBA" id="ARBA00023136"/>
    </source>
</evidence>
<feature type="transmembrane region" description="Helical" evidence="8">
    <location>
        <begin position="49"/>
        <end position="71"/>
    </location>
</feature>
<geneLocation type="plasmid" evidence="9 10">
    <name>pSMR1-1</name>
</geneLocation>
<feature type="transmembrane region" description="Helical" evidence="8">
    <location>
        <begin position="183"/>
        <end position="202"/>
    </location>
</feature>
<dbReference type="RefSeq" id="WP_089422533.1">
    <property type="nucleotide sequence ID" value="NZ_CP022416.1"/>
</dbReference>
<feature type="transmembrane region" description="Helical" evidence="8">
    <location>
        <begin position="267"/>
        <end position="288"/>
    </location>
</feature>
<keyword evidence="9" id="KW-0614">Plasmid</keyword>
<dbReference type="EMBL" id="CP022416">
    <property type="protein sequence ID" value="ASM74487.1"/>
    <property type="molecule type" value="Genomic_DNA"/>
</dbReference>
<dbReference type="GO" id="GO:0033214">
    <property type="term" value="P:siderophore-iron import into cell"/>
    <property type="evidence" value="ECO:0007669"/>
    <property type="project" value="TreeGrafter"/>
</dbReference>
<keyword evidence="4" id="KW-1003">Cell membrane</keyword>
<evidence type="ECO:0000256" key="2">
    <source>
        <dbReference type="ARBA" id="ARBA00007935"/>
    </source>
</evidence>
<evidence type="ECO:0000313" key="10">
    <source>
        <dbReference type="Proteomes" id="UP000199754"/>
    </source>
</evidence>
<dbReference type="Pfam" id="PF01032">
    <property type="entry name" value="FecCD"/>
    <property type="match status" value="1"/>
</dbReference>
<dbReference type="CDD" id="cd06550">
    <property type="entry name" value="TM_ABC_iron-siderophores_like"/>
    <property type="match status" value="1"/>
</dbReference>
<gene>
    <name evidence="9" type="primary">yfhA</name>
    <name evidence="9" type="ORF">SULPSESMR1_04791</name>
</gene>
<dbReference type="SUPFAM" id="SSF81345">
    <property type="entry name" value="ABC transporter involved in vitamin B12 uptake, BtuC"/>
    <property type="match status" value="1"/>
</dbReference>
<name>A0A221K6L0_9RHOB</name>
<dbReference type="AlphaFoldDB" id="A0A221K6L0"/>
<reference evidence="9 10" key="1">
    <citation type="submission" date="2017-07" db="EMBL/GenBank/DDBJ databases">
        <title>Genome Sequence of Sulfitobacter pseudonitzschiae Strain SMR1 Isolated from a culture of the Diatom Skeletonema marinoi.</title>
        <authorList>
            <person name="Topel M."/>
            <person name="Pinder M.I.M."/>
            <person name="Johansson O.N."/>
            <person name="Kourtchenko O."/>
            <person name="Godhe A."/>
            <person name="Clarke A.K."/>
        </authorList>
    </citation>
    <scope>NUCLEOTIDE SEQUENCE [LARGE SCALE GENOMIC DNA]</scope>
    <source>
        <strain evidence="9 10">SMR1</strain>
        <plasmid evidence="9 10">pSMR1-1</plasmid>
    </source>
</reference>
<dbReference type="PANTHER" id="PTHR30472:SF24">
    <property type="entry name" value="FERRIC ENTEROBACTIN TRANSPORT SYSTEM PERMEASE PROTEIN FEPG"/>
    <property type="match status" value="1"/>
</dbReference>
<sequence length="325" mass="32755">MTRATLLTLTLALALVTMATAMLTVGQEPLSIANILSGDQIDRTILIHFRLPRVLLAILTGASLGMAGTVLQTMLRNPLASPDTIGFSAGASAGAAAVIVFSGSVTLAGWGAMGGGTLAAFAVLGFSWRGGIAPLSLILIGVAVSLMLAALTDILLNLSPGLQAAEVTRFLTGSFASAEWSKVALIGAATLFGGALLAWCVFAIERMTLGDDMARALGLNPNLLRLAVIAVSAVMVSTSVAVAGAILFVSFLAGPLARGLSGQTGCILPLAGLMGALLALSAELLAGIDIFGSSLPAGIFTALIGGPSMLALLLWNLRTADDSLA</sequence>
<evidence type="ECO:0000256" key="3">
    <source>
        <dbReference type="ARBA" id="ARBA00022448"/>
    </source>
</evidence>
<feature type="transmembrane region" description="Helical" evidence="8">
    <location>
        <begin position="295"/>
        <end position="315"/>
    </location>
</feature>
<dbReference type="PANTHER" id="PTHR30472">
    <property type="entry name" value="FERRIC ENTEROBACTIN TRANSPORT SYSTEM PERMEASE PROTEIN"/>
    <property type="match status" value="1"/>
</dbReference>
<accession>A0A221K6L0</accession>
<dbReference type="Gene3D" id="1.10.3470.10">
    <property type="entry name" value="ABC transporter involved in vitamin B12 uptake, BtuC"/>
    <property type="match status" value="1"/>
</dbReference>
<keyword evidence="10" id="KW-1185">Reference proteome</keyword>
<keyword evidence="7 8" id="KW-0472">Membrane</keyword>
<dbReference type="OrthoDB" id="9811975at2"/>
<organism evidence="9 10">
    <name type="scientific">Pseudosulfitobacter pseudonitzschiae</name>
    <dbReference type="NCBI Taxonomy" id="1402135"/>
    <lineage>
        <taxon>Bacteria</taxon>
        <taxon>Pseudomonadati</taxon>
        <taxon>Pseudomonadota</taxon>
        <taxon>Alphaproteobacteria</taxon>
        <taxon>Rhodobacterales</taxon>
        <taxon>Roseobacteraceae</taxon>
        <taxon>Pseudosulfitobacter</taxon>
    </lineage>
</organism>
<evidence type="ECO:0000256" key="1">
    <source>
        <dbReference type="ARBA" id="ARBA00004651"/>
    </source>
</evidence>
<dbReference type="GO" id="GO:0022857">
    <property type="term" value="F:transmembrane transporter activity"/>
    <property type="evidence" value="ECO:0007669"/>
    <property type="project" value="InterPro"/>
</dbReference>
<keyword evidence="3" id="KW-0813">Transport</keyword>